<accession>A0A6J5KKB0</accession>
<sequence length="184" mass="20915">MLKSAHALLSEADAVISFNGINFDVKHLNAHFLLHKIKPPEPFKNIDLLKVAKGRFKFTSNKLDYIAKRLGVGQKTEHEGMELWLKCMAGNKTAWATMKRYNINDVILTETVYYKLLPWIQNHPNVNLFSDIECCSNCGSGSLQSRGRAITSVGSYQRYQCLSCGAWNRGTRTIHKRVKIRSEV</sequence>
<organism evidence="2">
    <name type="scientific">uncultured Caudovirales phage</name>
    <dbReference type="NCBI Taxonomy" id="2100421"/>
    <lineage>
        <taxon>Viruses</taxon>
        <taxon>Duplodnaviria</taxon>
        <taxon>Heunggongvirae</taxon>
        <taxon>Uroviricota</taxon>
        <taxon>Caudoviricetes</taxon>
        <taxon>Peduoviridae</taxon>
        <taxon>Maltschvirus</taxon>
        <taxon>Maltschvirus maltsch</taxon>
    </lineage>
</organism>
<evidence type="ECO:0000313" key="2">
    <source>
        <dbReference type="EMBL" id="CAB4121566.1"/>
    </source>
</evidence>
<reference evidence="2" key="1">
    <citation type="submission" date="2020-04" db="EMBL/GenBank/DDBJ databases">
        <authorList>
            <person name="Chiriac C."/>
            <person name="Salcher M."/>
            <person name="Ghai R."/>
            <person name="Kavagutti S V."/>
        </authorList>
    </citation>
    <scope>NUCLEOTIDE SEQUENCE</scope>
</reference>
<dbReference type="InterPro" id="IPR012337">
    <property type="entry name" value="RNaseH-like_sf"/>
</dbReference>
<evidence type="ECO:0000259" key="1">
    <source>
        <dbReference type="Pfam" id="PF13482"/>
    </source>
</evidence>
<dbReference type="Gene3D" id="3.30.420.10">
    <property type="entry name" value="Ribonuclease H-like superfamily/Ribonuclease H"/>
    <property type="match status" value="1"/>
</dbReference>
<dbReference type="GO" id="GO:0003676">
    <property type="term" value="F:nucleic acid binding"/>
    <property type="evidence" value="ECO:0007669"/>
    <property type="project" value="InterPro"/>
</dbReference>
<dbReference type="InterPro" id="IPR038720">
    <property type="entry name" value="YprB_RNase_H-like_dom"/>
</dbReference>
<dbReference type="Pfam" id="PF13482">
    <property type="entry name" value="RNase_H_2"/>
    <property type="match status" value="1"/>
</dbReference>
<feature type="domain" description="YprB ribonuclease H-like" evidence="1">
    <location>
        <begin position="3"/>
        <end position="116"/>
    </location>
</feature>
<name>A0A6J5KKB0_9CAUD</name>
<dbReference type="SUPFAM" id="SSF53098">
    <property type="entry name" value="Ribonuclease H-like"/>
    <property type="match status" value="1"/>
</dbReference>
<protein>
    <submittedName>
        <fullName evidence="2">Ribonuclease H-like domain containing protein</fullName>
    </submittedName>
</protein>
<dbReference type="EMBL" id="LR796151">
    <property type="protein sequence ID" value="CAB4121566.1"/>
    <property type="molecule type" value="Genomic_DNA"/>
</dbReference>
<dbReference type="InterPro" id="IPR036397">
    <property type="entry name" value="RNaseH_sf"/>
</dbReference>
<proteinExistence type="predicted"/>
<gene>
    <name evidence="2" type="ORF">UFOVP14_34</name>
</gene>